<feature type="transmembrane region" description="Helical" evidence="10">
    <location>
        <begin position="361"/>
        <end position="381"/>
    </location>
</feature>
<keyword evidence="7 10" id="KW-0443">Lipid metabolism</keyword>
<sequence length="589" mass="66704">MTDTTIEDHPNRIVETFAQKTILITGVTGFVGKVFLEKLLRTCPEVEKILVMIRAKKGKHPNERMADIFSGPLFSLLKKQKGAEIFQKVEAIPVNLETRDLSLSSEDREKITKEVDMIYHCAASVRFDEPLQKIVFLNTRGTKLMLQLAKECERLLVFAYVSTAYCHLNEKILYEKTYPPPADPDAIIKICECLDQETLDQITNKLLGDIPNTYTFTKALAEALVANEMDNLPVIILRPSVVIPIWKEPVVGWTDNINGPAGLLIATGKGVLRTMYCQKETYADYIPVDIVANLLFCCTFFYLQKQKRIFNITSSFQHKVTNQEIIEIGRRIVCNDIPLNGVLWYPGGSMKKWRWHHNLEFLLFQWIPAVVLDGLLILLLMKVQRRISKGYDMFEYYANRQWDFNNDGTLEAIRTLNPRERSVYKVDGEDVDYYQYFKNCIHAARIYILKEPDDTIPSAQKHMERMRILDKVCKIAFTFGLFYVIGTNSGWVRFEFNIVFVFKYSYCDEIPDDGTDGPVTVRNLADNVWGGGVLGCQALGRLVSLMSETRLVDQAYAATFTPPGVAPSVRSGGRSGASSLSGGGSAGVL</sequence>
<dbReference type="InterPro" id="IPR033640">
    <property type="entry name" value="FAR_C"/>
</dbReference>
<comment type="similarity">
    <text evidence="2 10">Belongs to the fatty acyl-CoA reductase family.</text>
</comment>
<comment type="catalytic activity">
    <reaction evidence="9 10">
        <text>a long-chain fatty acyl-CoA + 2 NADPH + 2 H(+) = a long-chain primary fatty alcohol + 2 NADP(+) + CoA</text>
        <dbReference type="Rhea" id="RHEA:52716"/>
        <dbReference type="ChEBI" id="CHEBI:15378"/>
        <dbReference type="ChEBI" id="CHEBI:57287"/>
        <dbReference type="ChEBI" id="CHEBI:57783"/>
        <dbReference type="ChEBI" id="CHEBI:58349"/>
        <dbReference type="ChEBI" id="CHEBI:77396"/>
        <dbReference type="ChEBI" id="CHEBI:83139"/>
        <dbReference type="EC" id="1.2.1.84"/>
    </reaction>
</comment>
<organism evidence="14 15">
    <name type="scientific">Zophobas morio</name>
    <dbReference type="NCBI Taxonomy" id="2755281"/>
    <lineage>
        <taxon>Eukaryota</taxon>
        <taxon>Metazoa</taxon>
        <taxon>Ecdysozoa</taxon>
        <taxon>Arthropoda</taxon>
        <taxon>Hexapoda</taxon>
        <taxon>Insecta</taxon>
        <taxon>Pterygota</taxon>
        <taxon>Neoptera</taxon>
        <taxon>Endopterygota</taxon>
        <taxon>Coleoptera</taxon>
        <taxon>Polyphaga</taxon>
        <taxon>Cucujiformia</taxon>
        <taxon>Tenebrionidae</taxon>
        <taxon>Zophobas</taxon>
    </lineage>
</organism>
<dbReference type="PANTHER" id="PTHR11011">
    <property type="entry name" value="MALE STERILITY PROTEIN 2-RELATED"/>
    <property type="match status" value="1"/>
</dbReference>
<keyword evidence="10" id="KW-0560">Oxidoreductase</keyword>
<evidence type="ECO:0000259" key="12">
    <source>
        <dbReference type="Pfam" id="PF03015"/>
    </source>
</evidence>
<feature type="domain" description="Thioester reductase (TE)" evidence="13">
    <location>
        <begin position="24"/>
        <end position="294"/>
    </location>
</feature>
<dbReference type="AlphaFoldDB" id="A0AA38I6I4"/>
<comment type="function">
    <text evidence="10">Catalyzes the reduction of fatty acyl-CoA to fatty alcohols.</text>
</comment>
<dbReference type="FunFam" id="3.40.50.720:FF:000143">
    <property type="entry name" value="Fatty acyl-CoA reductase"/>
    <property type="match status" value="1"/>
</dbReference>
<dbReference type="GO" id="GO:0080019">
    <property type="term" value="F:alcohol-forming very long-chain fatty acyl-CoA reductase activity"/>
    <property type="evidence" value="ECO:0007669"/>
    <property type="project" value="InterPro"/>
</dbReference>
<evidence type="ECO:0000256" key="9">
    <source>
        <dbReference type="ARBA" id="ARBA00052530"/>
    </source>
</evidence>
<dbReference type="CDD" id="cd05236">
    <property type="entry name" value="FAR-N_SDR_e"/>
    <property type="match status" value="1"/>
</dbReference>
<dbReference type="Gene3D" id="3.40.50.720">
    <property type="entry name" value="NAD(P)-binding Rossmann-like Domain"/>
    <property type="match status" value="1"/>
</dbReference>
<feature type="domain" description="Fatty acyl-CoA reductase C-terminal" evidence="12">
    <location>
        <begin position="364"/>
        <end position="451"/>
    </location>
</feature>
<evidence type="ECO:0000256" key="3">
    <source>
        <dbReference type="ARBA" id="ARBA00022516"/>
    </source>
</evidence>
<evidence type="ECO:0000256" key="6">
    <source>
        <dbReference type="ARBA" id="ARBA00022989"/>
    </source>
</evidence>
<dbReference type="GO" id="GO:0016020">
    <property type="term" value="C:membrane"/>
    <property type="evidence" value="ECO:0007669"/>
    <property type="project" value="UniProtKB-SubCell"/>
</dbReference>
<dbReference type="GO" id="GO:0035336">
    <property type="term" value="P:long-chain fatty-acyl-CoA metabolic process"/>
    <property type="evidence" value="ECO:0007669"/>
    <property type="project" value="TreeGrafter"/>
</dbReference>
<comment type="subcellular location">
    <subcellularLocation>
        <location evidence="1">Membrane</location>
        <topology evidence="1">Multi-pass membrane protein</topology>
    </subcellularLocation>
</comment>
<evidence type="ECO:0000313" key="14">
    <source>
        <dbReference type="EMBL" id="KAJ3652183.1"/>
    </source>
</evidence>
<feature type="compositionally biased region" description="Low complexity" evidence="11">
    <location>
        <begin position="568"/>
        <end position="580"/>
    </location>
</feature>
<evidence type="ECO:0000256" key="4">
    <source>
        <dbReference type="ARBA" id="ARBA00022692"/>
    </source>
</evidence>
<evidence type="ECO:0000256" key="10">
    <source>
        <dbReference type="RuleBase" id="RU363097"/>
    </source>
</evidence>
<keyword evidence="5 10" id="KW-0521">NADP</keyword>
<dbReference type="EMBL" id="JALNTZ010000005">
    <property type="protein sequence ID" value="KAJ3652183.1"/>
    <property type="molecule type" value="Genomic_DNA"/>
</dbReference>
<evidence type="ECO:0000256" key="2">
    <source>
        <dbReference type="ARBA" id="ARBA00005928"/>
    </source>
</evidence>
<dbReference type="InterPro" id="IPR013120">
    <property type="entry name" value="FAR_NAD-bd"/>
</dbReference>
<feature type="region of interest" description="Disordered" evidence="11">
    <location>
        <begin position="567"/>
        <end position="589"/>
    </location>
</feature>
<evidence type="ECO:0000256" key="11">
    <source>
        <dbReference type="SAM" id="MobiDB-lite"/>
    </source>
</evidence>
<protein>
    <recommendedName>
        <fullName evidence="10">Fatty acyl-CoA reductase</fullName>
        <ecNumber evidence="10">1.2.1.84</ecNumber>
    </recommendedName>
</protein>
<gene>
    <name evidence="14" type="ORF">Zmor_018171</name>
</gene>
<evidence type="ECO:0000256" key="8">
    <source>
        <dbReference type="ARBA" id="ARBA00023136"/>
    </source>
</evidence>
<dbReference type="InterPro" id="IPR036291">
    <property type="entry name" value="NAD(P)-bd_dom_sf"/>
</dbReference>
<dbReference type="Pfam" id="PF03015">
    <property type="entry name" value="Sterile"/>
    <property type="match status" value="1"/>
</dbReference>
<keyword evidence="15" id="KW-1185">Reference proteome</keyword>
<evidence type="ECO:0000313" key="15">
    <source>
        <dbReference type="Proteomes" id="UP001168821"/>
    </source>
</evidence>
<dbReference type="InterPro" id="IPR026055">
    <property type="entry name" value="FAR"/>
</dbReference>
<evidence type="ECO:0000256" key="1">
    <source>
        <dbReference type="ARBA" id="ARBA00004141"/>
    </source>
</evidence>
<dbReference type="SUPFAM" id="SSF51735">
    <property type="entry name" value="NAD(P)-binding Rossmann-fold domains"/>
    <property type="match status" value="1"/>
</dbReference>
<accession>A0AA38I6I4</accession>
<keyword evidence="8 10" id="KW-0472">Membrane</keyword>
<keyword evidence="6 10" id="KW-1133">Transmembrane helix</keyword>
<dbReference type="PANTHER" id="PTHR11011:SF61">
    <property type="entry name" value="FATTY ACYL-COA REDUCTASE"/>
    <property type="match status" value="1"/>
</dbReference>
<evidence type="ECO:0000259" key="13">
    <source>
        <dbReference type="Pfam" id="PF07993"/>
    </source>
</evidence>
<dbReference type="Proteomes" id="UP001168821">
    <property type="component" value="Unassembled WGS sequence"/>
</dbReference>
<keyword evidence="3 10" id="KW-0444">Lipid biosynthesis</keyword>
<dbReference type="EC" id="1.2.1.84" evidence="10"/>
<name>A0AA38I6I4_9CUCU</name>
<proteinExistence type="inferred from homology"/>
<dbReference type="GO" id="GO:0005777">
    <property type="term" value="C:peroxisome"/>
    <property type="evidence" value="ECO:0007669"/>
    <property type="project" value="TreeGrafter"/>
</dbReference>
<dbReference type="Pfam" id="PF07993">
    <property type="entry name" value="NAD_binding_4"/>
    <property type="match status" value="1"/>
</dbReference>
<comment type="caution">
    <text evidence="14">The sequence shown here is derived from an EMBL/GenBank/DDBJ whole genome shotgun (WGS) entry which is preliminary data.</text>
</comment>
<keyword evidence="4 10" id="KW-0812">Transmembrane</keyword>
<evidence type="ECO:0000256" key="5">
    <source>
        <dbReference type="ARBA" id="ARBA00022857"/>
    </source>
</evidence>
<reference evidence="14" key="1">
    <citation type="journal article" date="2023" name="G3 (Bethesda)">
        <title>Whole genome assemblies of Zophobas morio and Tenebrio molitor.</title>
        <authorList>
            <person name="Kaur S."/>
            <person name="Stinson S.A."/>
            <person name="diCenzo G.C."/>
        </authorList>
    </citation>
    <scope>NUCLEOTIDE SEQUENCE</scope>
    <source>
        <strain evidence="14">QUZm001</strain>
    </source>
</reference>
<dbReference type="GO" id="GO:0102965">
    <property type="term" value="F:alcohol-forming long-chain fatty acyl-CoA reductase activity"/>
    <property type="evidence" value="ECO:0007669"/>
    <property type="project" value="UniProtKB-EC"/>
</dbReference>
<dbReference type="CDD" id="cd09071">
    <property type="entry name" value="FAR_C"/>
    <property type="match status" value="1"/>
</dbReference>
<evidence type="ECO:0000256" key="7">
    <source>
        <dbReference type="ARBA" id="ARBA00023098"/>
    </source>
</evidence>